<dbReference type="EMBL" id="KB741277">
    <property type="protein sequence ID" value="ENN71188.1"/>
    <property type="molecule type" value="Genomic_DNA"/>
</dbReference>
<dbReference type="OrthoDB" id="2157380at2759"/>
<gene>
    <name evidence="1" type="ORF">YQE_12117</name>
</gene>
<dbReference type="InterPro" id="IPR019332">
    <property type="entry name" value="OSCP1"/>
</dbReference>
<dbReference type="Pfam" id="PF10188">
    <property type="entry name" value="Oscp1"/>
    <property type="match status" value="1"/>
</dbReference>
<dbReference type="PANTHER" id="PTHR21439">
    <property type="entry name" value="OXIDORED-NITRO DOMAIN-CONTAINING PROTEIN"/>
    <property type="match status" value="1"/>
</dbReference>
<proteinExistence type="predicted"/>
<dbReference type="GO" id="GO:0005737">
    <property type="term" value="C:cytoplasm"/>
    <property type="evidence" value="ECO:0007669"/>
    <property type="project" value="TreeGrafter"/>
</dbReference>
<dbReference type="PANTHER" id="PTHR21439:SF0">
    <property type="entry name" value="PROTEIN OSCP1"/>
    <property type="match status" value="1"/>
</dbReference>
<name>N6T0Z8_DENPD</name>
<dbReference type="HOGENOM" id="CLU_776748_0_0_1"/>
<reference evidence="1" key="1">
    <citation type="journal article" date="2013" name="Genome Biol.">
        <title>Draft genome of the mountain pine beetle, Dendroctonus ponderosae Hopkins, a major forest pest.</title>
        <authorList>
            <person name="Keeling C.I."/>
            <person name="Yuen M.M."/>
            <person name="Liao N.Y."/>
            <person name="Docking T.R."/>
            <person name="Chan S.K."/>
            <person name="Taylor G.A."/>
            <person name="Palmquist D.L."/>
            <person name="Jackman S.D."/>
            <person name="Nguyen A."/>
            <person name="Li M."/>
            <person name="Henderson H."/>
            <person name="Janes J.K."/>
            <person name="Zhao Y."/>
            <person name="Pandoh P."/>
            <person name="Moore R."/>
            <person name="Sperling F.A."/>
            <person name="Huber D.P."/>
            <person name="Birol I."/>
            <person name="Jones S.J."/>
            <person name="Bohlmann J."/>
        </authorList>
    </citation>
    <scope>NUCLEOTIDE SEQUENCE</scope>
</reference>
<dbReference type="AlphaFoldDB" id="N6T0Z8"/>
<sequence>MIFVVARRLQAQNISEERAVLASCFATAIVRYFQHFTFITLMLEDLIAGLTSNRLIKELMRPQTIYSQEAVREIIENIANNSSSMKLDAISMNKLWDLITMVFKWQASFAKAPIFALLRLAMSSAAIETSQRHLAELEMYVASEGTQLQLHRVQNIMENFNKILNPQEKVELHKDLVNWCQNFHVRVSLLLRMGLQDNDGQFIVNNLDPVAEKLLENIGSNIYEATENGRILENRENDKKASLALENVNELNCFVDEMLGERKLSSSSTDGKNSLNSFSVFNSSQLGSSTLLRLSSLTETKLNNNGDDRFDNIDVNVGDSEQLQHLMTDLSVRDDLEQNSFKDDLLSMIEGGQSDIV</sequence>
<organism evidence="1">
    <name type="scientific">Dendroctonus ponderosae</name>
    <name type="common">Mountain pine beetle</name>
    <dbReference type="NCBI Taxonomy" id="77166"/>
    <lineage>
        <taxon>Eukaryota</taxon>
        <taxon>Metazoa</taxon>
        <taxon>Ecdysozoa</taxon>
        <taxon>Arthropoda</taxon>
        <taxon>Hexapoda</taxon>
        <taxon>Insecta</taxon>
        <taxon>Pterygota</taxon>
        <taxon>Neoptera</taxon>
        <taxon>Endopterygota</taxon>
        <taxon>Coleoptera</taxon>
        <taxon>Polyphaga</taxon>
        <taxon>Cucujiformia</taxon>
        <taxon>Curculionidae</taxon>
        <taxon>Scolytinae</taxon>
        <taxon>Dendroctonus</taxon>
    </lineage>
</organism>
<evidence type="ECO:0000313" key="1">
    <source>
        <dbReference type="EMBL" id="ENN71188.1"/>
    </source>
</evidence>
<feature type="non-terminal residue" evidence="1">
    <location>
        <position position="1"/>
    </location>
</feature>
<protein>
    <submittedName>
        <fullName evidence="1">Uncharacterized protein</fullName>
    </submittedName>
</protein>
<dbReference type="OMA" id="THLEMFM"/>
<accession>N6T0Z8</accession>
<dbReference type="GO" id="GO:0005886">
    <property type="term" value="C:plasma membrane"/>
    <property type="evidence" value="ECO:0007669"/>
    <property type="project" value="TreeGrafter"/>
</dbReference>